<dbReference type="InterPro" id="IPR014748">
    <property type="entry name" value="Enoyl-CoA_hydra_C"/>
</dbReference>
<evidence type="ECO:0000256" key="3">
    <source>
        <dbReference type="RuleBase" id="RU003707"/>
    </source>
</evidence>
<dbReference type="Pfam" id="PF00378">
    <property type="entry name" value="ECH_1"/>
    <property type="match status" value="1"/>
</dbReference>
<dbReference type="Gene3D" id="3.90.226.10">
    <property type="entry name" value="2-enoyl-CoA Hydratase, Chain A, domain 1"/>
    <property type="match status" value="1"/>
</dbReference>
<dbReference type="OrthoDB" id="410701at2759"/>
<gene>
    <name evidence="5" type="ORF">MENT_LOCUS1767</name>
    <name evidence="4" type="ORF">MENT_LOCUS701</name>
</gene>
<dbReference type="CDD" id="cd06558">
    <property type="entry name" value="crotonase-like"/>
    <property type="match status" value="1"/>
</dbReference>
<dbReference type="GO" id="GO:0004300">
    <property type="term" value="F:enoyl-CoA hydratase activity"/>
    <property type="evidence" value="ECO:0007669"/>
    <property type="project" value="UniProtKB-ARBA"/>
</dbReference>
<dbReference type="InterPro" id="IPR029045">
    <property type="entry name" value="ClpP/crotonase-like_dom_sf"/>
</dbReference>
<evidence type="ECO:0000313" key="4">
    <source>
        <dbReference type="EMBL" id="CAD2124048.1"/>
    </source>
</evidence>
<dbReference type="PANTHER" id="PTHR11941">
    <property type="entry name" value="ENOYL-COA HYDRATASE-RELATED"/>
    <property type="match status" value="1"/>
</dbReference>
<sequence>MRLEMLIRSPFILYRHIAADWLKSSLLPSRLIIHQRTLTNNTKLLKMPPTQLQHQNGLTTEMPSLPLLLESQTGEDTGILLAKMNVPRTKNALSRALFREAVDRLRYDRNARVLIIKSAVPGTFCTGADLKERRQMTEIEVFQFVDFLRRTFNEISALPFPVLAAIDGFALGGGLELAMACDIRIASPQSKLGLVETKLAIIPGAGGTQRLPRIVGLAKAKELIFTGKVLTGSEALSIGLINQLVENPVDKAFEIARQILKTGPIASKMAKIALDRGSELELASGMVVEQQCYAQIMPTKDRLEALKAFAEKREPKYKGE</sequence>
<dbReference type="InterPro" id="IPR001753">
    <property type="entry name" value="Enoyl-CoA_hydra/iso"/>
</dbReference>
<dbReference type="SUPFAM" id="SSF52096">
    <property type="entry name" value="ClpP/crotonase"/>
    <property type="match status" value="1"/>
</dbReference>
<dbReference type="GO" id="GO:0006635">
    <property type="term" value="P:fatty acid beta-oxidation"/>
    <property type="evidence" value="ECO:0007669"/>
    <property type="project" value="TreeGrafter"/>
</dbReference>
<dbReference type="FunFam" id="3.90.226.10:FF:000009">
    <property type="entry name" value="Carnitinyl-CoA dehydratase"/>
    <property type="match status" value="1"/>
</dbReference>
<dbReference type="EMBL" id="CAJEWN010000002">
    <property type="protein sequence ID" value="CAD2124048.1"/>
    <property type="molecule type" value="Genomic_DNA"/>
</dbReference>
<dbReference type="AlphaFoldDB" id="A0A6V7TIY4"/>
<dbReference type="PANTHER" id="PTHR11941:SF171">
    <property type="entry name" value="SD19268P"/>
    <property type="match status" value="1"/>
</dbReference>
<evidence type="ECO:0000313" key="6">
    <source>
        <dbReference type="Proteomes" id="UP000580250"/>
    </source>
</evidence>
<dbReference type="Proteomes" id="UP000580250">
    <property type="component" value="Unassembled WGS sequence"/>
</dbReference>
<comment type="caution">
    <text evidence="4">The sequence shown here is derived from an EMBL/GenBank/DDBJ whole genome shotgun (WGS) entry which is preliminary data.</text>
</comment>
<accession>A0A6V7TIY4</accession>
<reference evidence="4 6" key="1">
    <citation type="submission" date="2020-08" db="EMBL/GenBank/DDBJ databases">
        <authorList>
            <person name="Koutsovoulos G."/>
            <person name="Danchin GJ E."/>
        </authorList>
    </citation>
    <scope>NUCLEOTIDE SEQUENCE [LARGE SCALE GENOMIC DNA]</scope>
</reference>
<dbReference type="InterPro" id="IPR018376">
    <property type="entry name" value="Enoyl-CoA_hyd/isom_CS"/>
</dbReference>
<proteinExistence type="inferred from homology"/>
<dbReference type="FunFam" id="1.10.12.10:FF:000001">
    <property type="entry name" value="Probable enoyl-CoA hydratase, mitochondrial"/>
    <property type="match status" value="1"/>
</dbReference>
<keyword evidence="2" id="KW-0456">Lyase</keyword>
<organism evidence="4 6">
    <name type="scientific">Meloidogyne enterolobii</name>
    <name type="common">Root-knot nematode worm</name>
    <name type="synonym">Meloidogyne mayaguensis</name>
    <dbReference type="NCBI Taxonomy" id="390850"/>
    <lineage>
        <taxon>Eukaryota</taxon>
        <taxon>Metazoa</taxon>
        <taxon>Ecdysozoa</taxon>
        <taxon>Nematoda</taxon>
        <taxon>Chromadorea</taxon>
        <taxon>Rhabditida</taxon>
        <taxon>Tylenchina</taxon>
        <taxon>Tylenchomorpha</taxon>
        <taxon>Tylenchoidea</taxon>
        <taxon>Meloidogynidae</taxon>
        <taxon>Meloidogyninae</taxon>
        <taxon>Meloidogyne</taxon>
    </lineage>
</organism>
<name>A0A6V7TIY4_MELEN</name>
<dbReference type="PROSITE" id="PS00166">
    <property type="entry name" value="ENOYL_COA_HYDRATASE"/>
    <property type="match status" value="1"/>
</dbReference>
<protein>
    <submittedName>
        <fullName evidence="4">Uncharacterized protein</fullName>
    </submittedName>
</protein>
<dbReference type="Gene3D" id="1.10.12.10">
    <property type="entry name" value="Lyase 2-enoyl-coa Hydratase, Chain A, domain 2"/>
    <property type="match status" value="1"/>
</dbReference>
<dbReference type="GO" id="GO:0005739">
    <property type="term" value="C:mitochondrion"/>
    <property type="evidence" value="ECO:0007669"/>
    <property type="project" value="TreeGrafter"/>
</dbReference>
<comment type="similarity">
    <text evidence="1 3">Belongs to the enoyl-CoA hydratase/isomerase family.</text>
</comment>
<dbReference type="EMBL" id="CAJEWN010000005">
    <property type="protein sequence ID" value="CAD2127043.1"/>
    <property type="molecule type" value="Genomic_DNA"/>
</dbReference>
<evidence type="ECO:0000256" key="1">
    <source>
        <dbReference type="ARBA" id="ARBA00005254"/>
    </source>
</evidence>
<evidence type="ECO:0000313" key="5">
    <source>
        <dbReference type="EMBL" id="CAD2127043.1"/>
    </source>
</evidence>
<evidence type="ECO:0000256" key="2">
    <source>
        <dbReference type="ARBA" id="ARBA00023239"/>
    </source>
</evidence>